<evidence type="ECO:0000313" key="1">
    <source>
        <dbReference type="EMBL" id="RXF72941.1"/>
    </source>
</evidence>
<dbReference type="AlphaFoldDB" id="A0A4Q0MH82"/>
<accession>A0A4Q0MH82</accession>
<protein>
    <submittedName>
        <fullName evidence="1">Uncharacterized protein</fullName>
    </submittedName>
</protein>
<name>A0A4Q0MH82_9HYPH</name>
<sequence>MIKKTNDEESVTLNFRVTDEFRWMYKVYAAENSVMMNWVLQRSFEVYKNLVDLGMLNREAERRLLRDRFKTPQQDARED</sequence>
<dbReference type="Proteomes" id="UP000289708">
    <property type="component" value="Unassembled WGS sequence"/>
</dbReference>
<dbReference type="EMBL" id="RYFI01000011">
    <property type="protein sequence ID" value="RXF72941.1"/>
    <property type="molecule type" value="Genomic_DNA"/>
</dbReference>
<dbReference type="OrthoDB" id="7363380at2"/>
<evidence type="ECO:0000313" key="2">
    <source>
        <dbReference type="Proteomes" id="UP000289708"/>
    </source>
</evidence>
<keyword evidence="2" id="KW-1185">Reference proteome</keyword>
<organism evidence="1 2">
    <name type="scientific">Hansschlegelia zhihuaiae</name>
    <dbReference type="NCBI Taxonomy" id="405005"/>
    <lineage>
        <taxon>Bacteria</taxon>
        <taxon>Pseudomonadati</taxon>
        <taxon>Pseudomonadota</taxon>
        <taxon>Alphaproteobacteria</taxon>
        <taxon>Hyphomicrobiales</taxon>
        <taxon>Methylopilaceae</taxon>
        <taxon>Hansschlegelia</taxon>
    </lineage>
</organism>
<comment type="caution">
    <text evidence="1">The sequence shown here is derived from an EMBL/GenBank/DDBJ whole genome shotgun (WGS) entry which is preliminary data.</text>
</comment>
<reference evidence="1 2" key="1">
    <citation type="submission" date="2018-12" db="EMBL/GenBank/DDBJ databases">
        <title>bacterium Hansschlegelia zhihuaiae S113.</title>
        <authorList>
            <person name="He J."/>
        </authorList>
    </citation>
    <scope>NUCLEOTIDE SEQUENCE [LARGE SCALE GENOMIC DNA]</scope>
    <source>
        <strain evidence="1 2">S 113</strain>
    </source>
</reference>
<dbReference type="RefSeq" id="WP_128777801.1">
    <property type="nucleotide sequence ID" value="NZ_RYFI01000011.1"/>
</dbReference>
<proteinExistence type="predicted"/>
<gene>
    <name evidence="1" type="ORF">EK403_12405</name>
</gene>